<feature type="domain" description="Enoyl reductase (ER)" evidence="1">
    <location>
        <begin position="11"/>
        <end position="359"/>
    </location>
</feature>
<dbReference type="SUPFAM" id="SSF50129">
    <property type="entry name" value="GroES-like"/>
    <property type="match status" value="1"/>
</dbReference>
<dbReference type="Gene3D" id="3.40.50.720">
    <property type="entry name" value="NAD(P)-binding Rossmann-like Domain"/>
    <property type="match status" value="1"/>
</dbReference>
<dbReference type="SMART" id="SM00829">
    <property type="entry name" value="PKS_ER"/>
    <property type="match status" value="1"/>
</dbReference>
<sequence length="364" mass="38917">MSSTIQAALVSSSQDKHLVESGEIPFPQITDDEILIKAVAFAANPTDWKHIAFKIAKPGDISGSDVSGIVFHVGKNVKGFAEGDIVSTFVRGGVSPEKGGFAEYVIASPVSTIKYAGPFEKGPLTPSKEYPAGPIDSYEGAASVTLGLVTVTLSFAHSLKLKADSNKAILIWSGATATGILAIQLAKLLFGLKVITTASPKHHDFLKSLGADAVFDYKDPEVVSKIRKYAQGSIAYGFDTISEEATFQALYDATEGSENVALDNLLGLDGSSIKTKPGRHVSFGKTLAYLVFGKSVSMGAEFKFTPEILDEYNQLWPKVLEVVPQLKHHKLKVLQPGFTSASEALNLLQSGKVSGEKIVWRAQI</sequence>
<dbReference type="AlphaFoldDB" id="A0AA91PW79"/>
<dbReference type="KEGG" id="clus:A9F13_19g00891"/>
<proteinExistence type="predicted"/>
<dbReference type="InterPro" id="IPR013154">
    <property type="entry name" value="ADH-like_N"/>
</dbReference>
<dbReference type="Pfam" id="PF00107">
    <property type="entry name" value="ADH_zinc_N"/>
    <property type="match status" value="1"/>
</dbReference>
<dbReference type="SUPFAM" id="SSF51735">
    <property type="entry name" value="NAD(P)-binding Rossmann-fold domains"/>
    <property type="match status" value="1"/>
</dbReference>
<name>A0AA91PW79_CLALS</name>
<reference evidence="2 3" key="1">
    <citation type="submission" date="2017-04" db="EMBL/GenBank/DDBJ databases">
        <title>Draft genome of the yeast Clavispora lusitaniae type strain CBS 6936.</title>
        <authorList>
            <person name="Durrens P."/>
            <person name="Klopp C."/>
            <person name="Biteau N."/>
            <person name="Fitton-Ouhabi V."/>
            <person name="Dementhon K."/>
            <person name="Accoceberry I."/>
            <person name="Sherman D.J."/>
            <person name="Noel T."/>
        </authorList>
    </citation>
    <scope>NUCLEOTIDE SEQUENCE [LARGE SCALE GENOMIC DNA]</scope>
    <source>
        <strain evidence="2 3">CBS 6936</strain>
    </source>
</reference>
<protein>
    <submittedName>
        <fullName evidence="2">NAD(P)-binding protein</fullName>
    </submittedName>
</protein>
<comment type="caution">
    <text evidence="2">The sequence shown here is derived from an EMBL/GenBank/DDBJ whole genome shotgun (WGS) entry which is preliminary data.</text>
</comment>
<dbReference type="PANTHER" id="PTHR45348">
    <property type="entry name" value="HYPOTHETICAL OXIDOREDUCTASE (EUROFUNG)"/>
    <property type="match status" value="1"/>
</dbReference>
<dbReference type="InterPro" id="IPR011032">
    <property type="entry name" value="GroES-like_sf"/>
</dbReference>
<dbReference type="EMBL" id="LYUB02000019">
    <property type="protein sequence ID" value="OVF06682.1"/>
    <property type="molecule type" value="Genomic_DNA"/>
</dbReference>
<dbReference type="InterPro" id="IPR036291">
    <property type="entry name" value="NAD(P)-bd_dom_sf"/>
</dbReference>
<evidence type="ECO:0000259" key="1">
    <source>
        <dbReference type="SMART" id="SM00829"/>
    </source>
</evidence>
<evidence type="ECO:0000313" key="2">
    <source>
        <dbReference type="EMBL" id="OVF06682.1"/>
    </source>
</evidence>
<dbReference type="GO" id="GO:0016651">
    <property type="term" value="F:oxidoreductase activity, acting on NAD(P)H"/>
    <property type="evidence" value="ECO:0007669"/>
    <property type="project" value="InterPro"/>
</dbReference>
<accession>A0AA91PW79</accession>
<dbReference type="Gene3D" id="3.90.180.10">
    <property type="entry name" value="Medium-chain alcohol dehydrogenases, catalytic domain"/>
    <property type="match status" value="1"/>
</dbReference>
<dbReference type="InterPro" id="IPR047122">
    <property type="entry name" value="Trans-enoyl_RdTase-like"/>
</dbReference>
<dbReference type="PANTHER" id="PTHR45348:SF2">
    <property type="entry name" value="ZINC-TYPE ALCOHOL DEHYDROGENASE-LIKE PROTEIN C2E1P3.01"/>
    <property type="match status" value="1"/>
</dbReference>
<dbReference type="InterPro" id="IPR013149">
    <property type="entry name" value="ADH-like_C"/>
</dbReference>
<gene>
    <name evidence="2" type="ORF">A9F13_19g00891</name>
</gene>
<dbReference type="Proteomes" id="UP000195602">
    <property type="component" value="Unassembled WGS sequence"/>
</dbReference>
<dbReference type="Pfam" id="PF08240">
    <property type="entry name" value="ADH_N"/>
    <property type="match status" value="1"/>
</dbReference>
<evidence type="ECO:0000313" key="3">
    <source>
        <dbReference type="Proteomes" id="UP000195602"/>
    </source>
</evidence>
<dbReference type="CDD" id="cd08249">
    <property type="entry name" value="enoyl_reductase_like"/>
    <property type="match status" value="1"/>
</dbReference>
<organism evidence="2 3">
    <name type="scientific">Clavispora lusitaniae</name>
    <name type="common">Candida lusitaniae</name>
    <dbReference type="NCBI Taxonomy" id="36911"/>
    <lineage>
        <taxon>Eukaryota</taxon>
        <taxon>Fungi</taxon>
        <taxon>Dikarya</taxon>
        <taxon>Ascomycota</taxon>
        <taxon>Saccharomycotina</taxon>
        <taxon>Pichiomycetes</taxon>
        <taxon>Metschnikowiaceae</taxon>
        <taxon>Clavispora</taxon>
    </lineage>
</organism>
<dbReference type="InterPro" id="IPR020843">
    <property type="entry name" value="ER"/>
</dbReference>